<comment type="caution">
    <text evidence="9">The sequence shown here is derived from an EMBL/GenBank/DDBJ whole genome shotgun (WGS) entry which is preliminary data.</text>
</comment>
<keyword evidence="5 7" id="KW-0472">Membrane</keyword>
<name>A0ABW9GA41_9GAMM</name>
<evidence type="ECO:0000256" key="7">
    <source>
        <dbReference type="SAM" id="Phobius"/>
    </source>
</evidence>
<keyword evidence="3 7" id="KW-0812">Transmembrane</keyword>
<evidence type="ECO:0000256" key="2">
    <source>
        <dbReference type="ARBA" id="ARBA00022475"/>
    </source>
</evidence>
<reference evidence="9 10" key="1">
    <citation type="journal article" date="2013" name="Int. J. Syst. Evol. Microbiol.">
        <title>Celerinatantimonas yamalensis sp. nov., a cold-adapted diazotrophic bacterium from a cold permafrost brine.</title>
        <authorList>
            <person name="Shcherbakova V."/>
            <person name="Chuvilskaya N."/>
            <person name="Rivkina E."/>
            <person name="Demidov N."/>
            <person name="Uchaeva V."/>
            <person name="Suetin S."/>
            <person name="Suzina N."/>
            <person name="Gilichinsky D."/>
        </authorList>
    </citation>
    <scope>NUCLEOTIDE SEQUENCE [LARGE SCALE GENOMIC DNA]</scope>
    <source>
        <strain evidence="9 10">C7</strain>
    </source>
</reference>
<dbReference type="EMBL" id="JBEQCT010000009">
    <property type="protein sequence ID" value="MFM2486570.1"/>
    <property type="molecule type" value="Genomic_DNA"/>
</dbReference>
<evidence type="ECO:0000256" key="5">
    <source>
        <dbReference type="ARBA" id="ARBA00023136"/>
    </source>
</evidence>
<dbReference type="PANTHER" id="PTHR30509:SF42">
    <property type="entry name" value="INNER MEMBRANE PROTEIN YEEA"/>
    <property type="match status" value="1"/>
</dbReference>
<comment type="subcellular location">
    <subcellularLocation>
        <location evidence="1">Cell membrane</location>
        <topology evidence="1">Multi-pass membrane protein</topology>
    </subcellularLocation>
</comment>
<keyword evidence="4 7" id="KW-1133">Transmembrane helix</keyword>
<dbReference type="RefSeq" id="WP_408624873.1">
    <property type="nucleotide sequence ID" value="NZ_JBEQCT010000009.1"/>
</dbReference>
<evidence type="ECO:0000256" key="6">
    <source>
        <dbReference type="ARBA" id="ARBA00043993"/>
    </source>
</evidence>
<evidence type="ECO:0000256" key="3">
    <source>
        <dbReference type="ARBA" id="ARBA00022692"/>
    </source>
</evidence>
<comment type="similarity">
    <text evidence="6">Belongs to the YccS/YhfK family.</text>
</comment>
<feature type="transmembrane region" description="Helical" evidence="7">
    <location>
        <begin position="118"/>
        <end position="135"/>
    </location>
</feature>
<evidence type="ECO:0000313" key="9">
    <source>
        <dbReference type="EMBL" id="MFM2486570.1"/>
    </source>
</evidence>
<accession>A0ABW9GA41</accession>
<dbReference type="PANTHER" id="PTHR30509">
    <property type="entry name" value="P-HYDROXYBENZOIC ACID EFFLUX PUMP SUBUNIT-RELATED"/>
    <property type="match status" value="1"/>
</dbReference>
<dbReference type="InterPro" id="IPR049453">
    <property type="entry name" value="Memb_transporter_dom"/>
</dbReference>
<feature type="transmembrane region" description="Helical" evidence="7">
    <location>
        <begin position="20"/>
        <end position="39"/>
    </location>
</feature>
<feature type="transmembrane region" description="Helical" evidence="7">
    <location>
        <begin position="45"/>
        <end position="63"/>
    </location>
</feature>
<feature type="transmembrane region" description="Helical" evidence="7">
    <location>
        <begin position="70"/>
        <end position="89"/>
    </location>
</feature>
<protein>
    <submittedName>
        <fullName evidence="9">FUSC family protein</fullName>
    </submittedName>
</protein>
<proteinExistence type="inferred from homology"/>
<keyword evidence="2" id="KW-1003">Cell membrane</keyword>
<keyword evidence="10" id="KW-1185">Reference proteome</keyword>
<evidence type="ECO:0000313" key="10">
    <source>
        <dbReference type="Proteomes" id="UP001629953"/>
    </source>
</evidence>
<evidence type="ECO:0000256" key="1">
    <source>
        <dbReference type="ARBA" id="ARBA00004651"/>
    </source>
</evidence>
<dbReference type="Proteomes" id="UP001629953">
    <property type="component" value="Unassembled WGS sequence"/>
</dbReference>
<feature type="domain" description="Integral membrane bound transporter" evidence="8">
    <location>
        <begin position="34"/>
        <end position="157"/>
    </location>
</feature>
<sequence length="365" mass="41151">MSLSHKIGSIENVIYRHYRVAHGIRIALSFVITFLAIRFSHIPEGSWPLITLVVLLGPMSFWGNVKQRSLHRILGTVVGSASGLLALYIEIYSLPAMLAWCALVMFFAGYMALGKRPYMALLIGITLAVVGSAAPGDMHTALWRAADVILGSIMALLLTSIYPQRAFIHWRLQMSDALGSLAKMYGAYTSINLIERPNLSKQLHQELSRIITMRTFINAASRETHISNAYFDELHTVCRDLIGTLKLLIESYWGSRDGHFWMLNAQVLRKTRKMIQANLEHLSILLLEGSSRADEHNITLMSELKDELNKFTPETQNYHSDAISSIYGYIWLSRQIGQQLIELEQLINKMILVDDPHLIAAEQSS</sequence>
<organism evidence="9 10">
    <name type="scientific">Celerinatantimonas yamalensis</name>
    <dbReference type="NCBI Taxonomy" id="559956"/>
    <lineage>
        <taxon>Bacteria</taxon>
        <taxon>Pseudomonadati</taxon>
        <taxon>Pseudomonadota</taxon>
        <taxon>Gammaproteobacteria</taxon>
        <taxon>Celerinatantimonadaceae</taxon>
        <taxon>Celerinatantimonas</taxon>
    </lineage>
</organism>
<evidence type="ECO:0000259" key="8">
    <source>
        <dbReference type="Pfam" id="PF13515"/>
    </source>
</evidence>
<feature type="transmembrane region" description="Helical" evidence="7">
    <location>
        <begin position="141"/>
        <end position="162"/>
    </location>
</feature>
<dbReference type="Pfam" id="PF13515">
    <property type="entry name" value="FUSC_2"/>
    <property type="match status" value="1"/>
</dbReference>
<evidence type="ECO:0000256" key="4">
    <source>
        <dbReference type="ARBA" id="ARBA00022989"/>
    </source>
</evidence>
<gene>
    <name evidence="9" type="ORF">ABUE30_16180</name>
</gene>
<feature type="transmembrane region" description="Helical" evidence="7">
    <location>
        <begin position="95"/>
        <end position="113"/>
    </location>
</feature>